<evidence type="ECO:0000313" key="5">
    <source>
        <dbReference type="Proteomes" id="UP000800093"/>
    </source>
</evidence>
<dbReference type="SMART" id="SM00343">
    <property type="entry name" value="ZnF_C2HC"/>
    <property type="match status" value="1"/>
</dbReference>
<accession>A0A9P4NA26</accession>
<reference evidence="5" key="1">
    <citation type="journal article" date="2020" name="Stud. Mycol.">
        <title>101 Dothideomycetes genomes: A test case for predicting lifestyles and emergence of pathogens.</title>
        <authorList>
            <person name="Haridas S."/>
            <person name="Albert R."/>
            <person name="Binder M."/>
            <person name="Bloem J."/>
            <person name="LaButti K."/>
            <person name="Salamov A."/>
            <person name="Andreopoulos B."/>
            <person name="Baker S."/>
            <person name="Barry K."/>
            <person name="Bills G."/>
            <person name="Bluhm B."/>
            <person name="Cannon C."/>
            <person name="Castanera R."/>
            <person name="Culley D."/>
            <person name="Daum C."/>
            <person name="Ezra D."/>
            <person name="Gonzalez J."/>
            <person name="Henrissat B."/>
            <person name="Kuo A."/>
            <person name="Liang C."/>
            <person name="Lipzen A."/>
            <person name="Lutzoni F."/>
            <person name="Magnuson J."/>
            <person name="Mondo S."/>
            <person name="Nolan M."/>
            <person name="Ohm R."/>
            <person name="Pangilinan J."/>
            <person name="Park H.-J."/>
            <person name="Ramirez L."/>
            <person name="Alfaro M."/>
            <person name="Sun H."/>
            <person name="Tritt A."/>
            <person name="Yoshinaga Y."/>
            <person name="Zwiers L.-H."/>
            <person name="Turgeon B."/>
            <person name="Goodwin S."/>
            <person name="Spatafora J."/>
            <person name="Crous P."/>
            <person name="Grigoriev I."/>
        </authorList>
    </citation>
    <scope>NUCLEOTIDE SEQUENCE [LARGE SCALE GENOMIC DNA]</scope>
    <source>
        <strain evidence="5">CBS 304.66</strain>
    </source>
</reference>
<gene>
    <name evidence="4" type="ORF">CC78DRAFT_529192</name>
</gene>
<protein>
    <recommendedName>
        <fullName evidence="3">CCHC-type domain-containing protein</fullName>
    </recommendedName>
</protein>
<dbReference type="OrthoDB" id="427960at2759"/>
<dbReference type="Pfam" id="PF00098">
    <property type="entry name" value="zf-CCHC"/>
    <property type="match status" value="1"/>
</dbReference>
<proteinExistence type="predicted"/>
<feature type="compositionally biased region" description="Basic and acidic residues" evidence="2">
    <location>
        <begin position="57"/>
        <end position="89"/>
    </location>
</feature>
<feature type="compositionally biased region" description="Polar residues" evidence="2">
    <location>
        <begin position="1"/>
        <end position="13"/>
    </location>
</feature>
<feature type="compositionally biased region" description="Acidic residues" evidence="2">
    <location>
        <begin position="142"/>
        <end position="162"/>
    </location>
</feature>
<evidence type="ECO:0000256" key="1">
    <source>
        <dbReference type="PROSITE-ProRule" id="PRU00047"/>
    </source>
</evidence>
<dbReference type="Proteomes" id="UP000800093">
    <property type="component" value="Unassembled WGS sequence"/>
</dbReference>
<dbReference type="GO" id="GO:0008270">
    <property type="term" value="F:zinc ion binding"/>
    <property type="evidence" value="ECO:0007669"/>
    <property type="project" value="UniProtKB-KW"/>
</dbReference>
<dbReference type="PROSITE" id="PS50158">
    <property type="entry name" value="ZF_CCHC"/>
    <property type="match status" value="1"/>
</dbReference>
<keyword evidence="1" id="KW-0862">Zinc</keyword>
<dbReference type="EMBL" id="ML986582">
    <property type="protein sequence ID" value="KAF2269402.1"/>
    <property type="molecule type" value="Genomic_DNA"/>
</dbReference>
<sequence>MASSTPKTMSSRLMTMKFMQRSAAKSTPSSSPNTPSGPPSSKRQRLSNGASVPGTPSEHEAMQMAIREEEQRREEALRNARGQMGEERWVLSFRDPVLEDAQRERRVVSAGFAELDGEGDGEQMGRLRFGGGVKRAPAKEESSEDTTEEGSEDSELDEDDPAAELIRQTKRQIRETERTKEKLARQNARDDVSTPTRRVDEDMDLGGLSSLSGGRTGGGSGGRNKESIECYNCGGKGHMKSECPKKVMRGGTGRGKGRTRRH</sequence>
<name>A0A9P4NA26_9PLEO</name>
<evidence type="ECO:0000256" key="2">
    <source>
        <dbReference type="SAM" id="MobiDB-lite"/>
    </source>
</evidence>
<dbReference type="GO" id="GO:0003676">
    <property type="term" value="F:nucleic acid binding"/>
    <property type="evidence" value="ECO:0007669"/>
    <property type="project" value="InterPro"/>
</dbReference>
<keyword evidence="1" id="KW-0479">Metal-binding</keyword>
<dbReference type="AlphaFoldDB" id="A0A9P4NA26"/>
<feature type="domain" description="CCHC-type" evidence="3">
    <location>
        <begin position="230"/>
        <end position="245"/>
    </location>
</feature>
<feature type="region of interest" description="Disordered" evidence="2">
    <location>
        <begin position="1"/>
        <end position="90"/>
    </location>
</feature>
<evidence type="ECO:0000259" key="3">
    <source>
        <dbReference type="PROSITE" id="PS50158"/>
    </source>
</evidence>
<dbReference type="InterPro" id="IPR036875">
    <property type="entry name" value="Znf_CCHC_sf"/>
</dbReference>
<feature type="compositionally biased region" description="Low complexity" evidence="2">
    <location>
        <begin position="22"/>
        <end position="34"/>
    </location>
</feature>
<keyword evidence="1" id="KW-0863">Zinc-finger</keyword>
<organism evidence="4 5">
    <name type="scientific">Lojkania enalia</name>
    <dbReference type="NCBI Taxonomy" id="147567"/>
    <lineage>
        <taxon>Eukaryota</taxon>
        <taxon>Fungi</taxon>
        <taxon>Dikarya</taxon>
        <taxon>Ascomycota</taxon>
        <taxon>Pezizomycotina</taxon>
        <taxon>Dothideomycetes</taxon>
        <taxon>Pleosporomycetidae</taxon>
        <taxon>Pleosporales</taxon>
        <taxon>Pleosporales incertae sedis</taxon>
        <taxon>Lojkania</taxon>
    </lineage>
</organism>
<dbReference type="InterPro" id="IPR001878">
    <property type="entry name" value="Znf_CCHC"/>
</dbReference>
<dbReference type="SUPFAM" id="SSF57756">
    <property type="entry name" value="Retrovirus zinc finger-like domains"/>
    <property type="match status" value="1"/>
</dbReference>
<dbReference type="Gene3D" id="4.10.60.10">
    <property type="entry name" value="Zinc finger, CCHC-type"/>
    <property type="match status" value="1"/>
</dbReference>
<keyword evidence="5" id="KW-1185">Reference proteome</keyword>
<evidence type="ECO:0000313" key="4">
    <source>
        <dbReference type="EMBL" id="KAF2269402.1"/>
    </source>
</evidence>
<feature type="compositionally biased region" description="Basic and acidic residues" evidence="2">
    <location>
        <begin position="172"/>
        <end position="200"/>
    </location>
</feature>
<comment type="caution">
    <text evidence="4">The sequence shown here is derived from an EMBL/GenBank/DDBJ whole genome shotgun (WGS) entry which is preliminary data.</text>
</comment>
<feature type="region of interest" description="Disordered" evidence="2">
    <location>
        <begin position="115"/>
        <end position="262"/>
    </location>
</feature>